<dbReference type="PANTHER" id="PTHR33601">
    <property type="entry name" value="PROTEIN LITTLE ZIPPER 4"/>
    <property type="match status" value="1"/>
</dbReference>
<keyword evidence="2" id="KW-1185">Reference proteome</keyword>
<name>A0AA38Z1W6_VITRO</name>
<organism evidence="1 2">
    <name type="scientific">Vitis rotundifolia</name>
    <name type="common">Muscadine grape</name>
    <dbReference type="NCBI Taxonomy" id="103349"/>
    <lineage>
        <taxon>Eukaryota</taxon>
        <taxon>Viridiplantae</taxon>
        <taxon>Streptophyta</taxon>
        <taxon>Embryophyta</taxon>
        <taxon>Tracheophyta</taxon>
        <taxon>Spermatophyta</taxon>
        <taxon>Magnoliopsida</taxon>
        <taxon>eudicotyledons</taxon>
        <taxon>Gunneridae</taxon>
        <taxon>Pentapetalae</taxon>
        <taxon>rosids</taxon>
        <taxon>Vitales</taxon>
        <taxon>Vitaceae</taxon>
        <taxon>Viteae</taxon>
        <taxon>Vitis</taxon>
    </lineage>
</organism>
<reference evidence="1 2" key="1">
    <citation type="journal article" date="2023" name="BMC Biotechnol.">
        <title>Vitis rotundifolia cv Carlos genome sequencing.</title>
        <authorList>
            <person name="Huff M."/>
            <person name="Hulse-Kemp A."/>
            <person name="Scheffler B."/>
            <person name="Youngblood R."/>
            <person name="Simpson S."/>
            <person name="Babiker E."/>
            <person name="Staton M."/>
        </authorList>
    </citation>
    <scope>NUCLEOTIDE SEQUENCE [LARGE SCALE GENOMIC DNA]</scope>
    <source>
        <tissue evidence="1">Leaf</tissue>
    </source>
</reference>
<dbReference type="EMBL" id="JARBHA010000015">
    <property type="protein sequence ID" value="KAJ9680764.1"/>
    <property type="molecule type" value="Genomic_DNA"/>
</dbReference>
<dbReference type="InterPro" id="IPR039312">
    <property type="entry name" value="ZPR"/>
</dbReference>
<evidence type="ECO:0000313" key="2">
    <source>
        <dbReference type="Proteomes" id="UP001168098"/>
    </source>
</evidence>
<sequence>MCMCPELLQSLPRCSTVFRGRRLKRFNVQVRRLNRMRSRRTRKESKDKAMMVVGLKSDMEIKNWKLYMLNQSIIQENEKLRKKALLLHQENQALLSQLENKFKTSPHNNNR</sequence>
<proteinExistence type="predicted"/>
<dbReference type="AlphaFoldDB" id="A0AA38Z1W6"/>
<dbReference type="Proteomes" id="UP001168098">
    <property type="component" value="Unassembled WGS sequence"/>
</dbReference>
<evidence type="ECO:0000313" key="1">
    <source>
        <dbReference type="EMBL" id="KAJ9680764.1"/>
    </source>
</evidence>
<accession>A0AA38Z1W6</accession>
<dbReference type="PANTHER" id="PTHR33601:SF22">
    <property type="entry name" value="PROTEIN LITTLE ZIPPER 1"/>
    <property type="match status" value="1"/>
</dbReference>
<comment type="caution">
    <text evidence="1">The sequence shown here is derived from an EMBL/GenBank/DDBJ whole genome shotgun (WGS) entry which is preliminary data.</text>
</comment>
<protein>
    <submittedName>
        <fullName evidence="1">Uncharacterized protein</fullName>
    </submittedName>
</protein>
<gene>
    <name evidence="1" type="ORF">PVL29_019932</name>
</gene>